<dbReference type="PANTHER" id="PTHR32308:SF10">
    <property type="entry name" value="CITRATE LYASE SUBUNIT BETA"/>
    <property type="match status" value="1"/>
</dbReference>
<dbReference type="InterPro" id="IPR040442">
    <property type="entry name" value="Pyrv_kinase-like_dom_sf"/>
</dbReference>
<dbReference type="Pfam" id="PF03328">
    <property type="entry name" value="HpcH_HpaI"/>
    <property type="match status" value="1"/>
</dbReference>
<dbReference type="SUPFAM" id="SSF51621">
    <property type="entry name" value="Phosphoenolpyruvate/pyruvate domain"/>
    <property type="match status" value="1"/>
</dbReference>
<evidence type="ECO:0000256" key="5">
    <source>
        <dbReference type="PIRSR" id="PIRSR015582-2"/>
    </source>
</evidence>
<reference evidence="7" key="1">
    <citation type="submission" date="2016-12" db="EMBL/GenBank/DDBJ databases">
        <authorList>
            <person name="Moulin L."/>
        </authorList>
    </citation>
    <scope>NUCLEOTIDE SEQUENCE [LARGE SCALE GENOMIC DNA]</scope>
    <source>
        <strain evidence="7">STM 7183</strain>
    </source>
</reference>
<feature type="binding site" evidence="4">
    <location>
        <position position="71"/>
    </location>
    <ligand>
        <name>substrate</name>
    </ligand>
</feature>
<name>A0A1N7SR46_9BURK</name>
<dbReference type="PIRSF" id="PIRSF015582">
    <property type="entry name" value="Cit_lyase_B"/>
    <property type="match status" value="1"/>
</dbReference>
<evidence type="ECO:0000313" key="8">
    <source>
        <dbReference type="Proteomes" id="UP000195569"/>
    </source>
</evidence>
<accession>A0A1N7SR46</accession>
<dbReference type="AlphaFoldDB" id="A0A1N7SR46"/>
<dbReference type="OrthoDB" id="348111at2"/>
<sequence length="275" mass="29600">MSDNTAMKGLPPPRSFLFVPGDRPERFDKALQSGADAVILDLEDAVAPENKDEARRAIEAWLTPARRVLIRVNAPGTSWFEHDARLGRLRGVAGIVLPKAESASDVVALVSQTKSKMPVYALIETAKGMFNAMDVARAPFVRQLMFGTLDFCADLGLASDGRELDHFRADLVVTSRIAGIAPPIDGVTPSIGDDDLLCADTLNAKRWGFAGKLCIHPRQVAAVNEGFAPSQAELAWASRIIEAFRIADGAAVAVDGKMVDRPVVQRAESILSAVR</sequence>
<feature type="binding site" evidence="5">
    <location>
        <position position="150"/>
    </location>
    <ligand>
        <name>Mg(2+)</name>
        <dbReference type="ChEBI" id="CHEBI:18420"/>
    </ligand>
</feature>
<comment type="cofactor">
    <cofactor evidence="1">
        <name>Mg(2+)</name>
        <dbReference type="ChEBI" id="CHEBI:18420"/>
    </cofactor>
</comment>
<feature type="binding site" evidence="4">
    <location>
        <position position="124"/>
    </location>
    <ligand>
        <name>substrate</name>
    </ligand>
</feature>
<gene>
    <name evidence="7" type="ORF">BN2476_680123</name>
</gene>
<evidence type="ECO:0000259" key="6">
    <source>
        <dbReference type="Pfam" id="PF03328"/>
    </source>
</evidence>
<feature type="domain" description="HpcH/HpaI aldolase/citrate lyase" evidence="6">
    <location>
        <begin position="14"/>
        <end position="217"/>
    </location>
</feature>
<dbReference type="Proteomes" id="UP000195569">
    <property type="component" value="Unassembled WGS sequence"/>
</dbReference>
<dbReference type="GO" id="GO:0016829">
    <property type="term" value="F:lyase activity"/>
    <property type="evidence" value="ECO:0007669"/>
    <property type="project" value="UniProtKB-KW"/>
</dbReference>
<dbReference type="PANTHER" id="PTHR32308">
    <property type="entry name" value="LYASE BETA SUBUNIT, PUTATIVE (AFU_ORTHOLOGUE AFUA_4G13030)-RELATED"/>
    <property type="match status" value="1"/>
</dbReference>
<keyword evidence="3 5" id="KW-0460">Magnesium</keyword>
<feature type="binding site" evidence="5">
    <location>
        <position position="124"/>
    </location>
    <ligand>
        <name>Mg(2+)</name>
        <dbReference type="ChEBI" id="CHEBI:18420"/>
    </ligand>
</feature>
<evidence type="ECO:0000256" key="3">
    <source>
        <dbReference type="ARBA" id="ARBA00022842"/>
    </source>
</evidence>
<dbReference type="GO" id="GO:0000287">
    <property type="term" value="F:magnesium ion binding"/>
    <property type="evidence" value="ECO:0007669"/>
    <property type="project" value="TreeGrafter"/>
</dbReference>
<evidence type="ECO:0000256" key="1">
    <source>
        <dbReference type="ARBA" id="ARBA00001946"/>
    </source>
</evidence>
<organism evidence="7 8">
    <name type="scientific">Paraburkholderia piptadeniae</name>
    <dbReference type="NCBI Taxonomy" id="1701573"/>
    <lineage>
        <taxon>Bacteria</taxon>
        <taxon>Pseudomonadati</taxon>
        <taxon>Pseudomonadota</taxon>
        <taxon>Betaproteobacteria</taxon>
        <taxon>Burkholderiales</taxon>
        <taxon>Burkholderiaceae</taxon>
        <taxon>Paraburkholderia</taxon>
    </lineage>
</organism>
<proteinExistence type="predicted"/>
<protein>
    <submittedName>
        <fullName evidence="7">Citrate lyase beta subunit</fullName>
    </submittedName>
</protein>
<keyword evidence="2 5" id="KW-0479">Metal-binding</keyword>
<dbReference type="EMBL" id="CYGY02000068">
    <property type="protein sequence ID" value="SIT49407.1"/>
    <property type="molecule type" value="Genomic_DNA"/>
</dbReference>
<dbReference type="InterPro" id="IPR005000">
    <property type="entry name" value="Aldolase/citrate-lyase_domain"/>
</dbReference>
<evidence type="ECO:0000256" key="4">
    <source>
        <dbReference type="PIRSR" id="PIRSR015582-1"/>
    </source>
</evidence>
<dbReference type="Gene3D" id="3.20.20.60">
    <property type="entry name" value="Phosphoenolpyruvate-binding domains"/>
    <property type="match status" value="1"/>
</dbReference>
<keyword evidence="8" id="KW-1185">Reference proteome</keyword>
<dbReference type="InterPro" id="IPR011206">
    <property type="entry name" value="Citrate_lyase_beta/mcl1/mcl2"/>
</dbReference>
<dbReference type="InterPro" id="IPR015813">
    <property type="entry name" value="Pyrv/PenolPyrv_kinase-like_dom"/>
</dbReference>
<keyword evidence="7" id="KW-0456">Lyase</keyword>
<evidence type="ECO:0000256" key="2">
    <source>
        <dbReference type="ARBA" id="ARBA00022723"/>
    </source>
</evidence>
<dbReference type="GO" id="GO:0006107">
    <property type="term" value="P:oxaloacetate metabolic process"/>
    <property type="evidence" value="ECO:0007669"/>
    <property type="project" value="TreeGrafter"/>
</dbReference>
<evidence type="ECO:0000313" key="7">
    <source>
        <dbReference type="EMBL" id="SIT49407.1"/>
    </source>
</evidence>
<comment type="caution">
    <text evidence="7">The sequence shown here is derived from an EMBL/GenBank/DDBJ whole genome shotgun (WGS) entry which is preliminary data.</text>
</comment>